<comment type="subunit">
    <text evidence="9">Heterotetramer, composed of two GyrA and two GyrB chains. In the heterotetramer, GyrA contains the active site tyrosine that forms a transient covalent intermediate with DNA, while GyrB binds cofactors and catalyzes ATP hydrolysis.</text>
</comment>
<dbReference type="FunFam" id="3.30.1360.40:FF:000008">
    <property type="entry name" value="DNA topoisomerase (ATP-hydrolyzing)"/>
    <property type="match status" value="1"/>
</dbReference>
<dbReference type="Pfam" id="PF00521">
    <property type="entry name" value="DNA_topoisoIV"/>
    <property type="match status" value="1"/>
</dbReference>
<dbReference type="FunFam" id="1.10.268.10:FF:000001">
    <property type="entry name" value="DNA gyrase subunit A"/>
    <property type="match status" value="1"/>
</dbReference>
<dbReference type="InterPro" id="IPR035516">
    <property type="entry name" value="Gyrase/topoIV_suA_C"/>
</dbReference>
<evidence type="ECO:0000256" key="8">
    <source>
        <dbReference type="ARBA" id="ARBA00023235"/>
    </source>
</evidence>
<dbReference type="SUPFAM" id="SSF101904">
    <property type="entry name" value="GyrA/ParC C-terminal domain-like"/>
    <property type="match status" value="1"/>
</dbReference>
<feature type="region of interest" description="Disordered" evidence="11">
    <location>
        <begin position="845"/>
        <end position="889"/>
    </location>
</feature>
<keyword evidence="8 9" id="KW-0413">Isomerase</keyword>
<keyword evidence="6 9" id="KW-0799">Topoisomerase</keyword>
<dbReference type="RefSeq" id="WP_284251776.1">
    <property type="nucleotide sequence ID" value="NZ_BSUM01000001.1"/>
</dbReference>
<evidence type="ECO:0000256" key="10">
    <source>
        <dbReference type="PROSITE-ProRule" id="PRU01384"/>
    </source>
</evidence>
<dbReference type="GO" id="GO:0003677">
    <property type="term" value="F:DNA binding"/>
    <property type="evidence" value="ECO:0007669"/>
    <property type="project" value="UniProtKB-UniRule"/>
</dbReference>
<evidence type="ECO:0000313" key="13">
    <source>
        <dbReference type="EMBL" id="GMA33095.1"/>
    </source>
</evidence>
<keyword evidence="7 9" id="KW-0238">DNA-binding</keyword>
<dbReference type="GO" id="GO:0034335">
    <property type="term" value="F:DNA negative supercoiling activity"/>
    <property type="evidence" value="ECO:0007669"/>
    <property type="project" value="UniProtKB-ARBA"/>
</dbReference>
<dbReference type="GO" id="GO:0005524">
    <property type="term" value="F:ATP binding"/>
    <property type="evidence" value="ECO:0007669"/>
    <property type="project" value="UniProtKB-UniRule"/>
</dbReference>
<dbReference type="AlphaFoldDB" id="A0AA37XIB7"/>
<dbReference type="InterPro" id="IPR002205">
    <property type="entry name" value="Topo_IIA_dom_A"/>
</dbReference>
<dbReference type="InterPro" id="IPR013758">
    <property type="entry name" value="Topo_IIA_A/C_ab"/>
</dbReference>
<dbReference type="EC" id="5.6.2.2" evidence="9"/>
<sequence length="889" mass="96689">MDPADPLHHHGRIEQVDLQLEMQRSYLDYAMSVIVGRALPEVRDGLKPVHRRVLYAMYDGGYRPESAFSKCTRVVGEVMGNYHPHGDSPIYDTLVRLVQPWTMRYPLVAGQGNFGSAGDDHAAAPRYTECKLAPLAMEMVRDIDKNTVEFGDNYDGRTREPLILPARFPNLLVNGSAGIAVGMATNIPPHNLSEVASGAQWFLENPDASNNELLAALLTRIKGPDFPTGATILGVKGIEDAYRTGRGSITMRAVVEVEELQGRQCLVVTELPYQVNPDRLAAKIAELVRDGKIAGIADLRDETSGRAGQRLVIVLKRDAVAKVVLNNLYKHTQLQETFGANMLALVDGVPRTLSLDAFIRHWVDHQIEVIVRRTQYLLDAAQKRIHILRGLLKALDALDEVIALIRRSPSADEARGGLMDLLDIDEVQATAILDMQLRRLAALERARILADFQAIEAEIIDYQGILASPGRQRTIVSEELGAIVEKYGDERRSTILPFDGDMNVEDLIPVEDIVVTITRGGYAKRTRTDAYRAQRRGGKGVRGAQLRGDDVVNQFFVTTTHDWLLFFTNLGRVYRAKGYELPEGGRDAKGQHVANLLAFQPGEEIAQVLTIKDYASAEYLVLATKRGLVKKTRLTEYDSSRSGGVIAINLRVDGDGAVDEVVAARLADADDDLLLVSRGGQSIRFTASDEAIRPMSRATSGVTGMKFREDDELLSLDVVREGAALFTVTDGGFAKRTLLSEYRVQGRGGLGIKVAAVVESRGHLVGALVTDELDEVLVIMERGKVVRSAVAGVNLTGRNTQGVTFAKPDKGDRIIAVALGERAAEVAAAEVDGVPVADVLAGEDSVEGASAGAPAATSADADAVASREAERAEEISGGADDDQREEETR</sequence>
<dbReference type="NCBIfam" id="NF004043">
    <property type="entry name" value="PRK05560.1"/>
    <property type="match status" value="1"/>
</dbReference>
<dbReference type="GO" id="GO:0005737">
    <property type="term" value="C:cytoplasm"/>
    <property type="evidence" value="ECO:0007669"/>
    <property type="project" value="UniProtKB-SubCell"/>
</dbReference>
<evidence type="ECO:0000256" key="2">
    <source>
        <dbReference type="ARBA" id="ARBA00008263"/>
    </source>
</evidence>
<feature type="compositionally biased region" description="Low complexity" evidence="11">
    <location>
        <begin position="847"/>
        <end position="864"/>
    </location>
</feature>
<dbReference type="Pfam" id="PF03989">
    <property type="entry name" value="DNA_gyraseA_C"/>
    <property type="match status" value="6"/>
</dbReference>
<keyword evidence="4 9" id="KW-0547">Nucleotide-binding</keyword>
<dbReference type="PANTHER" id="PTHR43493">
    <property type="entry name" value="DNA GYRASE/TOPOISOMERASE SUBUNIT A"/>
    <property type="match status" value="1"/>
</dbReference>
<dbReference type="Proteomes" id="UP001157161">
    <property type="component" value="Unassembled WGS sequence"/>
</dbReference>
<dbReference type="GO" id="GO:0009330">
    <property type="term" value="C:DNA topoisomerase type II (double strand cut, ATP-hydrolyzing) complex"/>
    <property type="evidence" value="ECO:0007669"/>
    <property type="project" value="TreeGrafter"/>
</dbReference>
<feature type="compositionally biased region" description="Acidic residues" evidence="11">
    <location>
        <begin position="879"/>
        <end position="889"/>
    </location>
</feature>
<protein>
    <recommendedName>
        <fullName evidence="9">DNA gyrase subunit A</fullName>
        <ecNumber evidence="9">5.6.2.2</ecNumber>
    </recommendedName>
</protein>
<dbReference type="PROSITE" id="PS52040">
    <property type="entry name" value="TOPO_IIA"/>
    <property type="match status" value="1"/>
</dbReference>
<comment type="similarity">
    <text evidence="2 9">Belongs to the type II topoisomerase GyrA/ParC subunit family.</text>
</comment>
<evidence type="ECO:0000256" key="5">
    <source>
        <dbReference type="ARBA" id="ARBA00022840"/>
    </source>
</evidence>
<evidence type="ECO:0000256" key="1">
    <source>
        <dbReference type="ARBA" id="ARBA00000185"/>
    </source>
</evidence>
<gene>
    <name evidence="9 13" type="primary">gyrA</name>
    <name evidence="13" type="ORF">GCM10025875_30870</name>
</gene>
<dbReference type="PANTHER" id="PTHR43493:SF5">
    <property type="entry name" value="DNA GYRASE SUBUNIT A, CHLOROPLASTIC_MITOCHONDRIAL"/>
    <property type="match status" value="1"/>
</dbReference>
<keyword evidence="3 9" id="KW-0963">Cytoplasm</keyword>
<dbReference type="SUPFAM" id="SSF56719">
    <property type="entry name" value="Type II DNA topoisomerase"/>
    <property type="match status" value="1"/>
</dbReference>
<proteinExistence type="inferred from homology"/>
<comment type="caution">
    <text evidence="13">The sequence shown here is derived from an EMBL/GenBank/DDBJ whole genome shotgun (WGS) entry which is preliminary data.</text>
</comment>
<comment type="catalytic activity">
    <reaction evidence="1 9 10">
        <text>ATP-dependent breakage, passage and rejoining of double-stranded DNA.</text>
        <dbReference type="EC" id="5.6.2.2"/>
    </reaction>
</comment>
<dbReference type="CDD" id="cd00187">
    <property type="entry name" value="TOP4c"/>
    <property type="match status" value="1"/>
</dbReference>
<comment type="miscellaneous">
    <text evidence="9">Few gyrases are as efficient as E.coli at forming negative supercoils. Not all organisms have 2 type II topoisomerases; in organisms with a single type II topoisomerase this enzyme also has to decatenate newly replicated chromosomes.</text>
</comment>
<feature type="domain" description="Topo IIA-type catalytic" evidence="12">
    <location>
        <begin position="39"/>
        <end position="507"/>
    </location>
</feature>
<name>A0AA37XIB7_9MICO</name>
<evidence type="ECO:0000256" key="9">
    <source>
        <dbReference type="HAMAP-Rule" id="MF_01897"/>
    </source>
</evidence>
<dbReference type="NCBIfam" id="NF004044">
    <property type="entry name" value="PRK05561.1"/>
    <property type="match status" value="1"/>
</dbReference>
<organism evidence="13 14">
    <name type="scientific">Litorihabitans aurantiacus</name>
    <dbReference type="NCBI Taxonomy" id="1930061"/>
    <lineage>
        <taxon>Bacteria</taxon>
        <taxon>Bacillati</taxon>
        <taxon>Actinomycetota</taxon>
        <taxon>Actinomycetes</taxon>
        <taxon>Micrococcales</taxon>
        <taxon>Beutenbergiaceae</taxon>
        <taxon>Litorihabitans</taxon>
    </lineage>
</organism>
<dbReference type="HAMAP" id="MF_01897">
    <property type="entry name" value="GyrA"/>
    <property type="match status" value="1"/>
</dbReference>
<evidence type="ECO:0000256" key="6">
    <source>
        <dbReference type="ARBA" id="ARBA00023029"/>
    </source>
</evidence>
<evidence type="ECO:0000256" key="3">
    <source>
        <dbReference type="ARBA" id="ARBA00022490"/>
    </source>
</evidence>
<dbReference type="InterPro" id="IPR050220">
    <property type="entry name" value="Type_II_DNA_Topoisomerases"/>
</dbReference>
<dbReference type="Gene3D" id="3.30.1360.40">
    <property type="match status" value="1"/>
</dbReference>
<dbReference type="NCBIfam" id="TIGR01063">
    <property type="entry name" value="gyrA"/>
    <property type="match status" value="1"/>
</dbReference>
<keyword evidence="5 9" id="KW-0067">ATP-binding</keyword>
<dbReference type="FunFam" id="2.120.10.90:FF:000005">
    <property type="entry name" value="DNA topoisomerase 4 subunit A"/>
    <property type="match status" value="1"/>
</dbReference>
<dbReference type="GO" id="GO:0006261">
    <property type="term" value="P:DNA-templated DNA replication"/>
    <property type="evidence" value="ECO:0007669"/>
    <property type="project" value="UniProtKB-UniRule"/>
</dbReference>
<reference evidence="13" key="1">
    <citation type="journal article" date="2014" name="Int. J. Syst. Evol. Microbiol.">
        <title>Complete genome sequence of Corynebacterium casei LMG S-19264T (=DSM 44701T), isolated from a smear-ripened cheese.</title>
        <authorList>
            <consortium name="US DOE Joint Genome Institute (JGI-PGF)"/>
            <person name="Walter F."/>
            <person name="Albersmeier A."/>
            <person name="Kalinowski J."/>
            <person name="Ruckert C."/>
        </authorList>
    </citation>
    <scope>NUCLEOTIDE SEQUENCE</scope>
    <source>
        <strain evidence="13">NBRC 112290</strain>
    </source>
</reference>
<accession>A0AA37XIB7</accession>
<feature type="compositionally biased region" description="Basic and acidic residues" evidence="11">
    <location>
        <begin position="865"/>
        <end position="874"/>
    </location>
</feature>
<dbReference type="InterPro" id="IPR013757">
    <property type="entry name" value="Topo_IIA_A_a_sf"/>
</dbReference>
<dbReference type="Gene3D" id="1.10.268.10">
    <property type="entry name" value="Topoisomerase, domain 3"/>
    <property type="match status" value="1"/>
</dbReference>
<reference evidence="13" key="2">
    <citation type="submission" date="2023-02" db="EMBL/GenBank/DDBJ databases">
        <authorList>
            <person name="Sun Q."/>
            <person name="Mori K."/>
        </authorList>
    </citation>
    <scope>NUCLEOTIDE SEQUENCE</scope>
    <source>
        <strain evidence="13">NBRC 112290</strain>
    </source>
</reference>
<dbReference type="InterPro" id="IPR006691">
    <property type="entry name" value="GyrA/parC_rep"/>
</dbReference>
<feature type="active site" description="O-(5'-phospho-DNA)-tyrosine intermediate" evidence="9 10">
    <location>
        <position position="127"/>
    </location>
</feature>
<dbReference type="Gene3D" id="2.120.10.90">
    <property type="entry name" value="DNA gyrase/topoisomerase IV, subunit A, C-terminal"/>
    <property type="match status" value="1"/>
</dbReference>
<dbReference type="Gene3D" id="3.90.199.10">
    <property type="entry name" value="Topoisomerase II, domain 5"/>
    <property type="match status" value="1"/>
</dbReference>
<keyword evidence="14" id="KW-1185">Reference proteome</keyword>
<comment type="function">
    <text evidence="9">A type II topoisomerase that negatively supercoils closed circular double-stranded (ds) DNA in an ATP-dependent manner to modulate DNA topology and maintain chromosomes in an underwound state. Negative supercoiling favors strand separation, and DNA replication, transcription, recombination and repair, all of which involve strand separation. Also able to catalyze the interconversion of other topological isomers of dsDNA rings, including catenanes and knotted rings. Type II topoisomerases break and join 2 DNA strands simultaneously in an ATP-dependent manner.</text>
</comment>
<evidence type="ECO:0000256" key="4">
    <source>
        <dbReference type="ARBA" id="ARBA00022741"/>
    </source>
</evidence>
<comment type="subcellular location">
    <subcellularLocation>
        <location evidence="9">Cytoplasm</location>
    </subcellularLocation>
</comment>
<dbReference type="GO" id="GO:0006265">
    <property type="term" value="P:DNA topological change"/>
    <property type="evidence" value="ECO:0007669"/>
    <property type="project" value="UniProtKB-UniRule"/>
</dbReference>
<dbReference type="InterPro" id="IPR005743">
    <property type="entry name" value="GyrA"/>
</dbReference>
<evidence type="ECO:0000259" key="12">
    <source>
        <dbReference type="PROSITE" id="PS52040"/>
    </source>
</evidence>
<feature type="short sequence motif" description="GyrA-box" evidence="9">
    <location>
        <begin position="534"/>
        <end position="540"/>
    </location>
</feature>
<dbReference type="InterPro" id="IPR013760">
    <property type="entry name" value="Topo_IIA-like_dom_sf"/>
</dbReference>
<evidence type="ECO:0000256" key="7">
    <source>
        <dbReference type="ARBA" id="ARBA00023125"/>
    </source>
</evidence>
<evidence type="ECO:0000256" key="11">
    <source>
        <dbReference type="SAM" id="MobiDB-lite"/>
    </source>
</evidence>
<evidence type="ECO:0000313" key="14">
    <source>
        <dbReference type="Proteomes" id="UP001157161"/>
    </source>
</evidence>
<dbReference type="EMBL" id="BSUM01000001">
    <property type="protein sequence ID" value="GMA33095.1"/>
    <property type="molecule type" value="Genomic_DNA"/>
</dbReference>
<dbReference type="GO" id="GO:0005694">
    <property type="term" value="C:chromosome"/>
    <property type="evidence" value="ECO:0007669"/>
    <property type="project" value="InterPro"/>
</dbReference>
<dbReference type="SMART" id="SM00434">
    <property type="entry name" value="TOP4c"/>
    <property type="match status" value="1"/>
</dbReference>